<evidence type="ECO:0000256" key="1">
    <source>
        <dbReference type="ARBA" id="ARBA00000085"/>
    </source>
</evidence>
<comment type="similarity">
    <text evidence="2">In the N-terminal section; belongs to the phytochrome family.</text>
</comment>
<dbReference type="SUPFAM" id="SSF55781">
    <property type="entry name" value="GAF domain-like"/>
    <property type="match status" value="2"/>
</dbReference>
<dbReference type="PANTHER" id="PTHR42878">
    <property type="entry name" value="TWO-COMPONENT HISTIDINE KINASE"/>
    <property type="match status" value="1"/>
</dbReference>
<dbReference type="SMART" id="SM00388">
    <property type="entry name" value="HisKA"/>
    <property type="match status" value="1"/>
</dbReference>
<protein>
    <recommendedName>
        <fullName evidence="3">histidine kinase</fullName>
        <ecNumber evidence="3">2.7.13.3</ecNumber>
    </recommendedName>
</protein>
<dbReference type="InterPro" id="IPR036097">
    <property type="entry name" value="HisK_dim/P_sf"/>
</dbReference>
<evidence type="ECO:0000256" key="3">
    <source>
        <dbReference type="ARBA" id="ARBA00012438"/>
    </source>
</evidence>
<dbReference type="Pfam" id="PF02518">
    <property type="entry name" value="HATPase_c"/>
    <property type="match status" value="1"/>
</dbReference>
<dbReference type="GO" id="GO:0007234">
    <property type="term" value="P:osmosensory signaling via phosphorelay pathway"/>
    <property type="evidence" value="ECO:0007669"/>
    <property type="project" value="TreeGrafter"/>
</dbReference>
<keyword evidence="4" id="KW-0597">Phosphoprotein</keyword>
<proteinExistence type="inferred from homology"/>
<dbReference type="SUPFAM" id="SSF55785">
    <property type="entry name" value="PYP-like sensor domain (PAS domain)"/>
    <property type="match status" value="1"/>
</dbReference>
<dbReference type="GO" id="GO:0005524">
    <property type="term" value="F:ATP binding"/>
    <property type="evidence" value="ECO:0007669"/>
    <property type="project" value="UniProtKB-KW"/>
</dbReference>
<evidence type="ECO:0000313" key="13">
    <source>
        <dbReference type="Proteomes" id="UP000325105"/>
    </source>
</evidence>
<dbReference type="InterPro" id="IPR035965">
    <property type="entry name" value="PAS-like_dom_sf"/>
</dbReference>
<gene>
    <name evidence="12" type="ORF">BC792_10427</name>
</gene>
<evidence type="ECO:0000256" key="4">
    <source>
        <dbReference type="ARBA" id="ARBA00022553"/>
    </source>
</evidence>
<keyword evidence="7 12" id="KW-0418">Kinase</keyword>
<dbReference type="Gene3D" id="3.30.450.20">
    <property type="entry name" value="PAS domain"/>
    <property type="match status" value="1"/>
</dbReference>
<comment type="catalytic activity">
    <reaction evidence="1">
        <text>ATP + protein L-histidine = ADP + protein N-phospho-L-histidine.</text>
        <dbReference type="EC" id="2.7.13.3"/>
    </reaction>
</comment>
<dbReference type="InterPro" id="IPR016132">
    <property type="entry name" value="Phyto_chromo_attachment"/>
</dbReference>
<comment type="caution">
    <text evidence="12">The sequence shown here is derived from an EMBL/GenBank/DDBJ whole genome shotgun (WGS) entry which is preliminary data.</text>
</comment>
<dbReference type="EMBL" id="VNHX01000004">
    <property type="protein sequence ID" value="TYP96806.1"/>
    <property type="molecule type" value="Genomic_DNA"/>
</dbReference>
<dbReference type="InterPro" id="IPR050351">
    <property type="entry name" value="BphY/WalK/GraS-like"/>
</dbReference>
<organism evidence="12 13">
    <name type="scientific">Sphingobacterium allocomposti</name>
    <dbReference type="NCBI Taxonomy" id="415956"/>
    <lineage>
        <taxon>Bacteria</taxon>
        <taxon>Pseudomonadati</taxon>
        <taxon>Bacteroidota</taxon>
        <taxon>Sphingobacteriia</taxon>
        <taxon>Sphingobacteriales</taxon>
        <taxon>Sphingobacteriaceae</taxon>
        <taxon>Sphingobacterium</taxon>
    </lineage>
</organism>
<dbReference type="OrthoDB" id="9766459at2"/>
<dbReference type="InterPro" id="IPR029016">
    <property type="entry name" value="GAF-like_dom_sf"/>
</dbReference>
<dbReference type="Pfam" id="PF01590">
    <property type="entry name" value="GAF"/>
    <property type="match status" value="1"/>
</dbReference>
<feature type="domain" description="Histidine kinase" evidence="11">
    <location>
        <begin position="517"/>
        <end position="730"/>
    </location>
</feature>
<dbReference type="SUPFAM" id="SSF55874">
    <property type="entry name" value="ATPase domain of HSP90 chaperone/DNA topoisomerase II/histidine kinase"/>
    <property type="match status" value="1"/>
</dbReference>
<dbReference type="InterPro" id="IPR036890">
    <property type="entry name" value="HATPase_C_sf"/>
</dbReference>
<evidence type="ECO:0000256" key="5">
    <source>
        <dbReference type="ARBA" id="ARBA00022679"/>
    </source>
</evidence>
<dbReference type="Gene3D" id="3.30.450.270">
    <property type="match status" value="1"/>
</dbReference>
<dbReference type="InterPro" id="IPR003661">
    <property type="entry name" value="HisK_dim/P_dom"/>
</dbReference>
<dbReference type="PRINTS" id="PR00344">
    <property type="entry name" value="BCTRLSENSOR"/>
</dbReference>
<dbReference type="PROSITE" id="PS50109">
    <property type="entry name" value="HIS_KIN"/>
    <property type="match status" value="1"/>
</dbReference>
<evidence type="ECO:0000256" key="9">
    <source>
        <dbReference type="ARBA" id="ARBA00023012"/>
    </source>
</evidence>
<dbReference type="AlphaFoldDB" id="A0A5S5DP46"/>
<dbReference type="PANTHER" id="PTHR42878:SF7">
    <property type="entry name" value="SENSOR HISTIDINE KINASE GLRK"/>
    <property type="match status" value="1"/>
</dbReference>
<evidence type="ECO:0000256" key="6">
    <source>
        <dbReference type="ARBA" id="ARBA00022741"/>
    </source>
</evidence>
<dbReference type="GO" id="GO:0030295">
    <property type="term" value="F:protein kinase activator activity"/>
    <property type="evidence" value="ECO:0007669"/>
    <property type="project" value="TreeGrafter"/>
</dbReference>
<dbReference type="InterPro" id="IPR043150">
    <property type="entry name" value="Phytochrome_PHY_sf"/>
</dbReference>
<feature type="domain" description="Phytochrome chromophore attachment site" evidence="10">
    <location>
        <begin position="149"/>
        <end position="293"/>
    </location>
</feature>
<dbReference type="GO" id="GO:0009584">
    <property type="term" value="P:detection of visible light"/>
    <property type="evidence" value="ECO:0007669"/>
    <property type="project" value="InterPro"/>
</dbReference>
<accession>A0A5S5DP46</accession>
<keyword evidence="5" id="KW-0808">Transferase</keyword>
<dbReference type="InterPro" id="IPR004358">
    <property type="entry name" value="Sig_transdc_His_kin-like_C"/>
</dbReference>
<dbReference type="GO" id="GO:0006355">
    <property type="term" value="P:regulation of DNA-templated transcription"/>
    <property type="evidence" value="ECO:0007669"/>
    <property type="project" value="InterPro"/>
</dbReference>
<dbReference type="SMART" id="SM00387">
    <property type="entry name" value="HATPase_c"/>
    <property type="match status" value="1"/>
</dbReference>
<dbReference type="InterPro" id="IPR013515">
    <property type="entry name" value="Phytochrome_cen-reg"/>
</dbReference>
<dbReference type="Gene3D" id="3.30.565.10">
    <property type="entry name" value="Histidine kinase-like ATPase, C-terminal domain"/>
    <property type="match status" value="1"/>
</dbReference>
<dbReference type="InterPro" id="IPR005467">
    <property type="entry name" value="His_kinase_dom"/>
</dbReference>
<evidence type="ECO:0000313" key="12">
    <source>
        <dbReference type="EMBL" id="TYP96806.1"/>
    </source>
</evidence>
<dbReference type="Gene3D" id="3.30.450.40">
    <property type="match status" value="1"/>
</dbReference>
<evidence type="ECO:0000259" key="10">
    <source>
        <dbReference type="PROSITE" id="PS50046"/>
    </source>
</evidence>
<evidence type="ECO:0000256" key="2">
    <source>
        <dbReference type="ARBA" id="ARBA00006402"/>
    </source>
</evidence>
<dbReference type="InterPro" id="IPR003594">
    <property type="entry name" value="HATPase_dom"/>
</dbReference>
<dbReference type="EC" id="2.7.13.3" evidence="3"/>
<evidence type="ECO:0000259" key="11">
    <source>
        <dbReference type="PROSITE" id="PS50109"/>
    </source>
</evidence>
<keyword evidence="8" id="KW-0067">ATP-binding</keyword>
<reference evidence="12 13" key="1">
    <citation type="submission" date="2019-07" db="EMBL/GenBank/DDBJ databases">
        <title>Genomic Encyclopedia of Archaeal and Bacterial Type Strains, Phase II (KMG-II): from individual species to whole genera.</title>
        <authorList>
            <person name="Goeker M."/>
        </authorList>
    </citation>
    <scope>NUCLEOTIDE SEQUENCE [LARGE SCALE GENOMIC DNA]</scope>
    <source>
        <strain evidence="12 13">DSM 18850</strain>
    </source>
</reference>
<evidence type="ECO:0000256" key="8">
    <source>
        <dbReference type="ARBA" id="ARBA00022840"/>
    </source>
</evidence>
<dbReference type="Pfam" id="PF00360">
    <property type="entry name" value="PHY"/>
    <property type="match status" value="1"/>
</dbReference>
<dbReference type="GO" id="GO:0000155">
    <property type="term" value="F:phosphorelay sensor kinase activity"/>
    <property type="evidence" value="ECO:0007669"/>
    <property type="project" value="InterPro"/>
</dbReference>
<sequence>MDMTTRKFINCEEEAIHLCGMVQHTGALLVFDGTDRCVACSDNVGDFGIDAAPGVLLSELQGSLALPEDPELIKSRLTYPDSTAQNRLVYPVQLPSGPCSLSIYYRRALLFVEFERQIAGDFNINELYQYTNAIDASANDGFWTSLCLQIAKIIKYDRVMVYQFREDRSGQVIAEYVEEGLEPLLGYRYPEFDIPAQARELYKINVARVTSDVHAPRIPIRGLESRDIDLTLTDIRAMSPVHLEYLKNAGMQASCSFSILVDGNLWGMVACQNRTPKAVDIFQRHVGTILTQYAVNRYVALEKEKELRDQQEIEEILFNMKDKIVVKSNILESLEECSDAIMEFAAADGMAVLFQDELVKYGSTPADDQILRMRDEIEQNGEPQFFVTDAFYSKGKEGGDSFLPGVAYVNVASHSELQLLLFRKEVIQEETWAGAPEKVIKTDRDTLTSYASPRTSFEAWKNEIRGKSEKWGRKERRFLERLSQLIQESIVMKTTEIHKLNARLKELNHLHDTFSYTLTHDLKNMLSSIRLASQFMTQNEQNHQLVKKLSENILDTVHLMSDMLDKTLAFSKAKTIAVSKEDVALEKIVPKIVDDNIKRYAPGGEGRFDVVLGTLLPVKSDKTLLYQIFLNVIGNAVKYSSKGAAPRVAIRSYVEEPFIVYSIADNGIGMREEDIKQAFEIFKRLPNSSGFEGSGVGLAIVKRIMDKIGGRIELESAVGKGTTFYLKFPR</sequence>
<dbReference type="PROSITE" id="PS50046">
    <property type="entry name" value="PHYTOCHROME_2"/>
    <property type="match status" value="1"/>
</dbReference>
<dbReference type="GO" id="GO:0000156">
    <property type="term" value="F:phosphorelay response regulator activity"/>
    <property type="evidence" value="ECO:0007669"/>
    <property type="project" value="TreeGrafter"/>
</dbReference>
<evidence type="ECO:0000256" key="7">
    <source>
        <dbReference type="ARBA" id="ARBA00022777"/>
    </source>
</evidence>
<keyword evidence="9" id="KW-0902">Two-component regulatory system</keyword>
<dbReference type="Proteomes" id="UP000325105">
    <property type="component" value="Unassembled WGS sequence"/>
</dbReference>
<name>A0A5S5DP46_9SPHI</name>
<dbReference type="Gene3D" id="1.10.287.130">
    <property type="match status" value="1"/>
</dbReference>
<keyword evidence="13" id="KW-1185">Reference proteome</keyword>
<dbReference type="SUPFAM" id="SSF47384">
    <property type="entry name" value="Homodimeric domain of signal transducing histidine kinase"/>
    <property type="match status" value="1"/>
</dbReference>
<keyword evidence="6" id="KW-0547">Nucleotide-binding</keyword>
<dbReference type="InterPro" id="IPR003018">
    <property type="entry name" value="GAF"/>
</dbReference>
<dbReference type="CDD" id="cd00082">
    <property type="entry name" value="HisKA"/>
    <property type="match status" value="1"/>
</dbReference>